<dbReference type="EMBL" id="FTOK01000003">
    <property type="protein sequence ID" value="SIS66677.1"/>
    <property type="molecule type" value="Genomic_DNA"/>
</dbReference>
<keyword evidence="2" id="KW-1185">Reference proteome</keyword>
<comment type="caution">
    <text evidence="1">The sequence shown here is derived from an EMBL/GenBank/DDBJ whole genome shotgun (WGS) entry which is preliminary data.</text>
</comment>
<dbReference type="Proteomes" id="UP000199777">
    <property type="component" value="Unassembled WGS sequence"/>
</dbReference>
<evidence type="ECO:0000313" key="1">
    <source>
        <dbReference type="EMBL" id="SIS66677.1"/>
    </source>
</evidence>
<organism evidence="1 2">
    <name type="scientific">Salimicrobium salexigens</name>
    <dbReference type="NCBI Taxonomy" id="908941"/>
    <lineage>
        <taxon>Bacteria</taxon>
        <taxon>Bacillati</taxon>
        <taxon>Bacillota</taxon>
        <taxon>Bacilli</taxon>
        <taxon>Bacillales</taxon>
        <taxon>Bacillaceae</taxon>
        <taxon>Salimicrobium</taxon>
    </lineage>
</organism>
<name>A0ABY1KQW7_9BACI</name>
<reference evidence="1 2" key="1">
    <citation type="submission" date="2017-01" db="EMBL/GenBank/DDBJ databases">
        <authorList>
            <person name="Varghese N."/>
            <person name="Submissions S."/>
        </authorList>
    </citation>
    <scope>NUCLEOTIDE SEQUENCE [LARGE SCALE GENOMIC DNA]</scope>
    <source>
        <strain evidence="1 2">DSM 22782</strain>
    </source>
</reference>
<proteinExistence type="predicted"/>
<evidence type="ECO:0000313" key="2">
    <source>
        <dbReference type="Proteomes" id="UP000199777"/>
    </source>
</evidence>
<accession>A0ABY1KQW7</accession>
<gene>
    <name evidence="1" type="ORF">SAMN05421758_103273</name>
</gene>
<sequence>MIDESQGPRDLPGVVVVVVYHLRFGWGKEGEKGPFNICTDAGACRTLYLFVQGREKMEIVWRNRGGFFRGREAKESEEKDGTYW</sequence>
<protein>
    <submittedName>
        <fullName evidence="1">Uncharacterized protein</fullName>
    </submittedName>
</protein>